<sequence length="198" mass="21881">MAQTDDYSQNQVPSVFIEPVQPPPQTPGGNRKGLVFLTWVLAGALAASIAGLMLVRNAEHSEWTRIQQKLEVDRAAALDRASRLDVANTHLSADLEAANAKVEKYGAIEYQLNLIREKTQQIQDLRRAKPSYPQHLYMDISAVPEWSAPGEKLLKDFVARMDAERGKLIAFKEPKPTVTGPETPQISPTAGKTAETHQ</sequence>
<gene>
    <name evidence="3" type="ORF">DF3PB_10079</name>
</gene>
<organism evidence="3">
    <name type="scientific">metagenome</name>
    <dbReference type="NCBI Taxonomy" id="256318"/>
    <lineage>
        <taxon>unclassified sequences</taxon>
        <taxon>metagenomes</taxon>
    </lineage>
</organism>
<dbReference type="AlphaFoldDB" id="A0A380T9C4"/>
<feature type="region of interest" description="Disordered" evidence="1">
    <location>
        <begin position="1"/>
        <end position="28"/>
    </location>
</feature>
<keyword evidence="2" id="KW-1133">Transmembrane helix</keyword>
<keyword evidence="2" id="KW-0812">Transmembrane</keyword>
<reference evidence="3" key="1">
    <citation type="submission" date="2018-07" db="EMBL/GenBank/DDBJ databases">
        <authorList>
            <person name="Quirk P.G."/>
            <person name="Krulwich T.A."/>
        </authorList>
    </citation>
    <scope>NUCLEOTIDE SEQUENCE</scope>
</reference>
<keyword evidence="2" id="KW-0472">Membrane</keyword>
<evidence type="ECO:0000256" key="1">
    <source>
        <dbReference type="SAM" id="MobiDB-lite"/>
    </source>
</evidence>
<feature type="region of interest" description="Disordered" evidence="1">
    <location>
        <begin position="170"/>
        <end position="198"/>
    </location>
</feature>
<evidence type="ECO:0000256" key="2">
    <source>
        <dbReference type="SAM" id="Phobius"/>
    </source>
</evidence>
<proteinExistence type="predicted"/>
<accession>A0A380T9C4</accession>
<feature type="transmembrane region" description="Helical" evidence="2">
    <location>
        <begin position="34"/>
        <end position="55"/>
    </location>
</feature>
<dbReference type="EMBL" id="UIDG01000001">
    <property type="protein sequence ID" value="SUS03327.1"/>
    <property type="molecule type" value="Genomic_DNA"/>
</dbReference>
<feature type="compositionally biased region" description="Polar residues" evidence="1">
    <location>
        <begin position="180"/>
        <end position="190"/>
    </location>
</feature>
<evidence type="ECO:0000313" key="3">
    <source>
        <dbReference type="EMBL" id="SUS03327.1"/>
    </source>
</evidence>
<feature type="compositionally biased region" description="Polar residues" evidence="1">
    <location>
        <begin position="1"/>
        <end position="13"/>
    </location>
</feature>
<protein>
    <submittedName>
        <fullName evidence="3">Uncharacterized protein</fullName>
    </submittedName>
</protein>
<name>A0A380T9C4_9ZZZZ</name>